<evidence type="ECO:0000313" key="2">
    <source>
        <dbReference type="EMBL" id="GGG05631.1"/>
    </source>
</evidence>
<comment type="caution">
    <text evidence="2">The sequence shown here is derived from an EMBL/GenBank/DDBJ whole genome shotgun (WGS) entry which is preliminary data.</text>
</comment>
<feature type="domain" description="DUF4468" evidence="1">
    <location>
        <begin position="19"/>
        <end position="107"/>
    </location>
</feature>
<dbReference type="Gene3D" id="3.30.530.80">
    <property type="match status" value="1"/>
</dbReference>
<dbReference type="EMBL" id="BMFP01000001">
    <property type="protein sequence ID" value="GGG05631.1"/>
    <property type="molecule type" value="Genomic_DNA"/>
</dbReference>
<evidence type="ECO:0000313" key="3">
    <source>
        <dbReference type="Proteomes" id="UP000634043"/>
    </source>
</evidence>
<organism evidence="2 3">
    <name type="scientific">Pontibacter amylolyticus</name>
    <dbReference type="NCBI Taxonomy" id="1424080"/>
    <lineage>
        <taxon>Bacteria</taxon>
        <taxon>Pseudomonadati</taxon>
        <taxon>Bacteroidota</taxon>
        <taxon>Cytophagia</taxon>
        <taxon>Cytophagales</taxon>
        <taxon>Hymenobacteraceae</taxon>
        <taxon>Pontibacter</taxon>
    </lineage>
</organism>
<protein>
    <recommendedName>
        <fullName evidence="1">DUF4468 domain-containing protein</fullName>
    </recommendedName>
</protein>
<keyword evidence="3" id="KW-1185">Reference proteome</keyword>
<reference evidence="3" key="1">
    <citation type="journal article" date="2019" name="Int. J. Syst. Evol. Microbiol.">
        <title>The Global Catalogue of Microorganisms (GCM) 10K type strain sequencing project: providing services to taxonomists for standard genome sequencing and annotation.</title>
        <authorList>
            <consortium name="The Broad Institute Genomics Platform"/>
            <consortium name="The Broad Institute Genome Sequencing Center for Infectious Disease"/>
            <person name="Wu L."/>
            <person name="Ma J."/>
        </authorList>
    </citation>
    <scope>NUCLEOTIDE SEQUENCE [LARGE SCALE GENOMIC DNA]</scope>
    <source>
        <strain evidence="3">CGMCC 1.12749</strain>
    </source>
</reference>
<dbReference type="Pfam" id="PF14730">
    <property type="entry name" value="DUF4468"/>
    <property type="match status" value="1"/>
</dbReference>
<evidence type="ECO:0000259" key="1">
    <source>
        <dbReference type="Pfam" id="PF14730"/>
    </source>
</evidence>
<name>A0ABQ1VYB3_9BACT</name>
<dbReference type="InterPro" id="IPR027823">
    <property type="entry name" value="DUF4468"/>
</dbReference>
<accession>A0ABQ1VYB3</accession>
<dbReference type="Proteomes" id="UP000634043">
    <property type="component" value="Unassembled WGS sequence"/>
</dbReference>
<proteinExistence type="predicted"/>
<gene>
    <name evidence="2" type="ORF">GCM10011323_07940</name>
</gene>
<sequence length="172" mass="19609">MQSQPILDKVEIKSEALTYSEVIEIPIVDKDKLFIRGREWFNENFKSSRNVLQIEDKETGELAGKGIMSIKTSYRSLGDRPYHADVSFTMNVWVKDGKYKYEISNFEAGGTQQVYRGPITTSNDLKAQMIGLSKEKANDAYLKLKKEVDKEANLMIASLKKKMAQESNASNW</sequence>